<name>A0AAD9JA96_9ANNE</name>
<evidence type="ECO:0000256" key="2">
    <source>
        <dbReference type="ARBA" id="ARBA00023157"/>
    </source>
</evidence>
<gene>
    <name evidence="4" type="ORF">LSH36_491g02037</name>
</gene>
<comment type="caution">
    <text evidence="4">The sequence shown here is derived from an EMBL/GenBank/DDBJ whole genome shotgun (WGS) entry which is preliminary data.</text>
</comment>
<dbReference type="GO" id="GO:0005634">
    <property type="term" value="C:nucleus"/>
    <property type="evidence" value="ECO:0007669"/>
    <property type="project" value="TreeGrafter"/>
</dbReference>
<dbReference type="Proteomes" id="UP001208570">
    <property type="component" value="Unassembled WGS sequence"/>
</dbReference>
<comment type="similarity">
    <text evidence="1">Belongs to the TRIAP1/MDM35 family.</text>
</comment>
<dbReference type="GO" id="GO:0005758">
    <property type="term" value="C:mitochondrial intermembrane space"/>
    <property type="evidence" value="ECO:0007669"/>
    <property type="project" value="TreeGrafter"/>
</dbReference>
<dbReference type="GO" id="GO:0045332">
    <property type="term" value="P:phospholipid translocation"/>
    <property type="evidence" value="ECO:0007669"/>
    <property type="project" value="TreeGrafter"/>
</dbReference>
<dbReference type="GO" id="GO:1990050">
    <property type="term" value="F:phosphatidic acid transfer activity"/>
    <property type="evidence" value="ECO:0007669"/>
    <property type="project" value="TreeGrafter"/>
</dbReference>
<dbReference type="Pfam" id="PF05254">
    <property type="entry name" value="UPF0203"/>
    <property type="match status" value="1"/>
</dbReference>
<evidence type="ECO:0000256" key="1">
    <source>
        <dbReference type="ARBA" id="ARBA00006196"/>
    </source>
</evidence>
<comment type="catalytic activity">
    <reaction evidence="3">
        <text>a 1,2-diacyl-sn-glycero-3-phosphate(in) = a 1,2-diacyl-sn-glycero-3-phosphate(out)</text>
        <dbReference type="Rhea" id="RHEA:36435"/>
        <dbReference type="ChEBI" id="CHEBI:58608"/>
    </reaction>
</comment>
<keyword evidence="2" id="KW-1015">Disulfide bond</keyword>
<proteinExistence type="inferred from homology"/>
<dbReference type="GO" id="GO:0005829">
    <property type="term" value="C:cytosol"/>
    <property type="evidence" value="ECO:0007669"/>
    <property type="project" value="TreeGrafter"/>
</dbReference>
<keyword evidence="5" id="KW-1185">Reference proteome</keyword>
<dbReference type="PROSITE" id="PS51808">
    <property type="entry name" value="CHCH"/>
    <property type="match status" value="1"/>
</dbReference>
<dbReference type="PANTHER" id="PTHR46403:SF1">
    <property type="entry name" value="TP53-REGULATED INHIBITOR OF APOPTOSIS 1"/>
    <property type="match status" value="1"/>
</dbReference>
<accession>A0AAD9JA96</accession>
<organism evidence="4 5">
    <name type="scientific">Paralvinella palmiformis</name>
    <dbReference type="NCBI Taxonomy" id="53620"/>
    <lineage>
        <taxon>Eukaryota</taxon>
        <taxon>Metazoa</taxon>
        <taxon>Spiralia</taxon>
        <taxon>Lophotrochozoa</taxon>
        <taxon>Annelida</taxon>
        <taxon>Polychaeta</taxon>
        <taxon>Sedentaria</taxon>
        <taxon>Canalipalpata</taxon>
        <taxon>Terebellida</taxon>
        <taxon>Terebelliformia</taxon>
        <taxon>Alvinellidae</taxon>
        <taxon>Paralvinella</taxon>
    </lineage>
</organism>
<protein>
    <submittedName>
        <fullName evidence="4">Uncharacterized protein</fullName>
    </submittedName>
</protein>
<dbReference type="PANTHER" id="PTHR46403">
    <property type="entry name" value="TP53-REGULATED INHIBITOR OF APOPTOSIS 1"/>
    <property type="match status" value="1"/>
</dbReference>
<sequence length="81" mass="9599">MNSISQECQQLKNDYDHCFNKWFRDKFLRGVKEDECKELFKAYQVCVKKGIREKGINLEEVERNILGTEHEKTTPPPKDGH</sequence>
<evidence type="ECO:0000313" key="4">
    <source>
        <dbReference type="EMBL" id="KAK2148565.1"/>
    </source>
</evidence>
<dbReference type="InterPro" id="IPR007918">
    <property type="entry name" value="MDM35_apoptosis"/>
</dbReference>
<evidence type="ECO:0000256" key="3">
    <source>
        <dbReference type="ARBA" id="ARBA00023706"/>
    </source>
</evidence>
<reference evidence="4" key="1">
    <citation type="journal article" date="2023" name="Mol. Biol. Evol.">
        <title>Third-Generation Sequencing Reveals the Adaptive Role of the Epigenome in Three Deep-Sea Polychaetes.</title>
        <authorList>
            <person name="Perez M."/>
            <person name="Aroh O."/>
            <person name="Sun Y."/>
            <person name="Lan Y."/>
            <person name="Juniper S.K."/>
            <person name="Young C.R."/>
            <person name="Angers B."/>
            <person name="Qian P.Y."/>
        </authorList>
    </citation>
    <scope>NUCLEOTIDE SEQUENCE</scope>
    <source>
        <strain evidence="4">P08H-3</strain>
    </source>
</reference>
<evidence type="ECO:0000313" key="5">
    <source>
        <dbReference type="Proteomes" id="UP001208570"/>
    </source>
</evidence>
<dbReference type="AlphaFoldDB" id="A0AAD9JA96"/>
<dbReference type="EMBL" id="JAODUP010000491">
    <property type="protein sequence ID" value="KAK2148565.1"/>
    <property type="molecule type" value="Genomic_DNA"/>
</dbReference>